<dbReference type="EMBL" id="CM042013">
    <property type="protein sequence ID" value="KAI3739368.1"/>
    <property type="molecule type" value="Genomic_DNA"/>
</dbReference>
<evidence type="ECO:0000313" key="2">
    <source>
        <dbReference type="Proteomes" id="UP001055811"/>
    </source>
</evidence>
<comment type="caution">
    <text evidence="1">The sequence shown here is derived from an EMBL/GenBank/DDBJ whole genome shotgun (WGS) entry which is preliminary data.</text>
</comment>
<reference evidence="1 2" key="2">
    <citation type="journal article" date="2022" name="Mol. Ecol. Resour.">
        <title>The genomes of chicory, endive, great burdock and yacon provide insights into Asteraceae paleo-polyploidization history and plant inulin production.</title>
        <authorList>
            <person name="Fan W."/>
            <person name="Wang S."/>
            <person name="Wang H."/>
            <person name="Wang A."/>
            <person name="Jiang F."/>
            <person name="Liu H."/>
            <person name="Zhao H."/>
            <person name="Xu D."/>
            <person name="Zhang Y."/>
        </authorList>
    </citation>
    <scope>NUCLEOTIDE SEQUENCE [LARGE SCALE GENOMIC DNA]</scope>
    <source>
        <strain evidence="2">cv. Punajuju</strain>
        <tissue evidence="1">Leaves</tissue>
    </source>
</reference>
<evidence type="ECO:0000313" key="1">
    <source>
        <dbReference type="EMBL" id="KAI3739368.1"/>
    </source>
</evidence>
<reference evidence="2" key="1">
    <citation type="journal article" date="2022" name="Mol. Ecol. Resour.">
        <title>The genomes of chicory, endive, great burdock and yacon provide insights into Asteraceae palaeo-polyploidization history and plant inulin production.</title>
        <authorList>
            <person name="Fan W."/>
            <person name="Wang S."/>
            <person name="Wang H."/>
            <person name="Wang A."/>
            <person name="Jiang F."/>
            <person name="Liu H."/>
            <person name="Zhao H."/>
            <person name="Xu D."/>
            <person name="Zhang Y."/>
        </authorList>
    </citation>
    <scope>NUCLEOTIDE SEQUENCE [LARGE SCALE GENOMIC DNA]</scope>
    <source>
        <strain evidence="2">cv. Punajuju</strain>
    </source>
</reference>
<accession>A0ACB9CYY1</accession>
<name>A0ACB9CYY1_CICIN</name>
<proteinExistence type="predicted"/>
<gene>
    <name evidence="1" type="ORF">L2E82_29772</name>
</gene>
<keyword evidence="2" id="KW-1185">Reference proteome</keyword>
<protein>
    <submittedName>
        <fullName evidence="1">Uncharacterized protein</fullName>
    </submittedName>
</protein>
<organism evidence="1 2">
    <name type="scientific">Cichorium intybus</name>
    <name type="common">Chicory</name>
    <dbReference type="NCBI Taxonomy" id="13427"/>
    <lineage>
        <taxon>Eukaryota</taxon>
        <taxon>Viridiplantae</taxon>
        <taxon>Streptophyta</taxon>
        <taxon>Embryophyta</taxon>
        <taxon>Tracheophyta</taxon>
        <taxon>Spermatophyta</taxon>
        <taxon>Magnoliopsida</taxon>
        <taxon>eudicotyledons</taxon>
        <taxon>Gunneridae</taxon>
        <taxon>Pentapetalae</taxon>
        <taxon>asterids</taxon>
        <taxon>campanulids</taxon>
        <taxon>Asterales</taxon>
        <taxon>Asteraceae</taxon>
        <taxon>Cichorioideae</taxon>
        <taxon>Cichorieae</taxon>
        <taxon>Cichoriinae</taxon>
        <taxon>Cichorium</taxon>
    </lineage>
</organism>
<dbReference type="Proteomes" id="UP001055811">
    <property type="component" value="Linkage Group LG05"/>
</dbReference>
<sequence>MKSHYPLRPIWSAIGTPAVSAPPKSAPKPSAPALHHLHLHHSSPLSLLSHLLPAQRKEWLLFLNKLVQSQFMRRLRLKLKMLDLPLFAEQMLIAD</sequence>